<comment type="caution">
    <text evidence="1">The sequence shown here is derived from an EMBL/GenBank/DDBJ whole genome shotgun (WGS) entry which is preliminary data.</text>
</comment>
<dbReference type="EMBL" id="CAKOFQ010006952">
    <property type="protein sequence ID" value="CAH1984159.1"/>
    <property type="molecule type" value="Genomic_DNA"/>
</dbReference>
<keyword evidence="2" id="KW-1185">Reference proteome</keyword>
<dbReference type="Proteomes" id="UP001152888">
    <property type="component" value="Unassembled WGS sequence"/>
</dbReference>
<sequence>MGPQLEGLTNNYDDKCSDQDEVVSEHVPYANNCDDSEVVFNNGQWSSYTPQPLKRPKTTKRKRIFGLFWMQLIWKPQQNFQQQLKNFHCAVLTTAAVRALSSYSWNDKVLEKYGNKQ</sequence>
<name>A0A9P0L4S4_ACAOB</name>
<accession>A0A9P0L4S4</accession>
<protein>
    <submittedName>
        <fullName evidence="1">Uncharacterized protein</fullName>
    </submittedName>
</protein>
<reference evidence="1" key="1">
    <citation type="submission" date="2022-03" db="EMBL/GenBank/DDBJ databases">
        <authorList>
            <person name="Sayadi A."/>
        </authorList>
    </citation>
    <scope>NUCLEOTIDE SEQUENCE</scope>
</reference>
<dbReference type="OrthoDB" id="6783481at2759"/>
<proteinExistence type="predicted"/>
<evidence type="ECO:0000313" key="2">
    <source>
        <dbReference type="Proteomes" id="UP001152888"/>
    </source>
</evidence>
<gene>
    <name evidence="1" type="ORF">ACAOBT_LOCUS15937</name>
</gene>
<dbReference type="AlphaFoldDB" id="A0A9P0L4S4"/>
<organism evidence="1 2">
    <name type="scientific">Acanthoscelides obtectus</name>
    <name type="common">Bean weevil</name>
    <name type="synonym">Bruchus obtectus</name>
    <dbReference type="NCBI Taxonomy" id="200917"/>
    <lineage>
        <taxon>Eukaryota</taxon>
        <taxon>Metazoa</taxon>
        <taxon>Ecdysozoa</taxon>
        <taxon>Arthropoda</taxon>
        <taxon>Hexapoda</taxon>
        <taxon>Insecta</taxon>
        <taxon>Pterygota</taxon>
        <taxon>Neoptera</taxon>
        <taxon>Endopterygota</taxon>
        <taxon>Coleoptera</taxon>
        <taxon>Polyphaga</taxon>
        <taxon>Cucujiformia</taxon>
        <taxon>Chrysomeloidea</taxon>
        <taxon>Chrysomelidae</taxon>
        <taxon>Bruchinae</taxon>
        <taxon>Bruchini</taxon>
        <taxon>Acanthoscelides</taxon>
    </lineage>
</organism>
<evidence type="ECO:0000313" key="1">
    <source>
        <dbReference type="EMBL" id="CAH1984159.1"/>
    </source>
</evidence>